<dbReference type="Proteomes" id="UP000178313">
    <property type="component" value="Unassembled WGS sequence"/>
</dbReference>
<reference evidence="1 2" key="1">
    <citation type="journal article" date="2016" name="Nat. Commun.">
        <title>Thousands of microbial genomes shed light on interconnected biogeochemical processes in an aquifer system.</title>
        <authorList>
            <person name="Anantharaman K."/>
            <person name="Brown C.T."/>
            <person name="Hug L.A."/>
            <person name="Sharon I."/>
            <person name="Castelle C.J."/>
            <person name="Probst A.J."/>
            <person name="Thomas B.C."/>
            <person name="Singh A."/>
            <person name="Wilkins M.J."/>
            <person name="Karaoz U."/>
            <person name="Brodie E.L."/>
            <person name="Williams K.H."/>
            <person name="Hubbard S.S."/>
            <person name="Banfield J.F."/>
        </authorList>
    </citation>
    <scope>NUCLEOTIDE SEQUENCE [LARGE SCALE GENOMIC DNA]</scope>
</reference>
<dbReference type="STRING" id="1802513.A3E46_00670"/>
<name>A0A1F8AWU8_9BACT</name>
<comment type="caution">
    <text evidence="1">The sequence shown here is derived from an EMBL/GenBank/DDBJ whole genome shotgun (WGS) entry which is preliminary data.</text>
</comment>
<sequence length="792" mass="89672">MPEEKGDKSFDYRLLEPRYDFRRTVPKDVDDRLISLLRKRPKGRGQTEGTLIEDKLEPTDQENLYQTERELAKIILREFMRPAVKIVGDQNFSIVPYETRSTVDPAIYEAKEVSRVIENLTKGKSTERSRLITGELDHLTKWLEGNAAILKGAGPMLQMFYDGWGAMLAAVRMVPRYDVTAEDLYKLFSSPAELPEWRLGQEILQKQDKCFKLMRGIAAVGRSPSRNFGQAVVDDYPINHSQIEFTEMVFGRNAKDEKGQATGPVRTIDTVTNKQGLAAMLEESVREDQDEWIEPIIVGKRFVLTSDLLKRWQSNLDLRGKTLWVNGARWDITPETLKELEWKADCQDIVFLGEQMLTLKPSQAKDALSQLRDKDEIATTRLIPREIDSLFVMAQDPSRTTEVKRKLAVLMGTDVWGKMERGEITTNQAFQEYGVALEAYNKSGEHSLDIIDEHILETSRIGLLYACEGARLGWSFDYKEDTVGKKGAKVARRVVSYGGTKAATDISTPFFWLMTEGANLFKGWTKGALPMDEKTARQLLDHEPGWAPWVGEPGGAWKVTYKGVPMVIDAPTNFRMSLFESAKFVEGPPELKKQVFDRGKNKLVDKSKNIMDLIKEGTEMSQIPWANIVQEAPYRWFITLSQIGLAKDLVSILPGKEAAARFVAVDAADLTERTLAQARELMKRTDLSFRDMEAAEDAKRFIPLETALFTAYALNLLPESPFPGRFRLARVKEKSEIMAFTLSDIKSRGDAEFGNFMAARLRNYMDALLKMGLKVSMEEGARKLKARGGGFF</sequence>
<evidence type="ECO:0000313" key="1">
    <source>
        <dbReference type="EMBL" id="OGM56201.1"/>
    </source>
</evidence>
<organism evidence="1 2">
    <name type="scientific">Candidatus Woesebacteria bacterium RIFCSPHIGHO2_12_FULL_46_16</name>
    <dbReference type="NCBI Taxonomy" id="1802513"/>
    <lineage>
        <taxon>Bacteria</taxon>
        <taxon>Candidatus Woeseibacteriota</taxon>
    </lineage>
</organism>
<protein>
    <submittedName>
        <fullName evidence="1">Uncharacterized protein</fullName>
    </submittedName>
</protein>
<evidence type="ECO:0000313" key="2">
    <source>
        <dbReference type="Proteomes" id="UP000178313"/>
    </source>
</evidence>
<accession>A0A1F8AWU8</accession>
<dbReference type="EMBL" id="MGGZ01000037">
    <property type="protein sequence ID" value="OGM56201.1"/>
    <property type="molecule type" value="Genomic_DNA"/>
</dbReference>
<dbReference type="AlphaFoldDB" id="A0A1F8AWU8"/>
<gene>
    <name evidence="1" type="ORF">A3E46_00670</name>
</gene>
<proteinExistence type="predicted"/>